<dbReference type="InterPro" id="IPR001216">
    <property type="entry name" value="P-phosphate_BS"/>
</dbReference>
<keyword evidence="12" id="KW-1185">Reference proteome</keyword>
<evidence type="ECO:0000256" key="1">
    <source>
        <dbReference type="ARBA" id="ARBA00001933"/>
    </source>
</evidence>
<dbReference type="GO" id="GO:0016765">
    <property type="term" value="F:transferase activity, transferring alkyl or aryl (other than methyl) groups"/>
    <property type="evidence" value="ECO:0007669"/>
    <property type="project" value="UniProtKB-ARBA"/>
</dbReference>
<dbReference type="Gene3D" id="3.40.50.1100">
    <property type="match status" value="2"/>
</dbReference>
<evidence type="ECO:0000259" key="10">
    <source>
        <dbReference type="Pfam" id="PF00291"/>
    </source>
</evidence>
<dbReference type="Proteomes" id="UP000234789">
    <property type="component" value="Unassembled WGS sequence"/>
</dbReference>
<dbReference type="CDD" id="cd01561">
    <property type="entry name" value="CBS_like"/>
    <property type="match status" value="1"/>
</dbReference>
<organism evidence="11 12">
    <name type="scientific">Paenibacillus pasadenensis</name>
    <dbReference type="NCBI Taxonomy" id="217090"/>
    <lineage>
        <taxon>Bacteria</taxon>
        <taxon>Bacillati</taxon>
        <taxon>Bacillota</taxon>
        <taxon>Bacilli</taxon>
        <taxon>Bacillales</taxon>
        <taxon>Paenibacillaceae</taxon>
        <taxon>Paenibacillus</taxon>
    </lineage>
</organism>
<comment type="function">
    <text evidence="2">Catalyzes the synthesis of N-((2S)-2-amino-2-carboxyethyl)-L-glutamate (ACEGA) from O-phospho-L-serine and L-glutamate. Involved in the biosynthesis of L-2,3-diaminopropionic acid (L-Dap), a precursor of staphyloferrin B and antibiotics.</text>
</comment>
<evidence type="ECO:0000256" key="5">
    <source>
        <dbReference type="ARBA" id="ARBA00011738"/>
    </source>
</evidence>
<dbReference type="InterPro" id="IPR001926">
    <property type="entry name" value="TrpB-like_PALP"/>
</dbReference>
<dbReference type="Pfam" id="PF00291">
    <property type="entry name" value="PALP"/>
    <property type="match status" value="1"/>
</dbReference>
<dbReference type="InterPro" id="IPR050214">
    <property type="entry name" value="Cys_Synth/Cystath_Beta-Synth"/>
</dbReference>
<protein>
    <recommendedName>
        <fullName evidence="7">N-(2-amino-2-carboxyethyl)-L-glutamate synthase</fullName>
        <ecNumber evidence="6">2.5.1.140</ecNumber>
    </recommendedName>
</protein>
<keyword evidence="8 11" id="KW-0808">Transferase</keyword>
<evidence type="ECO:0000256" key="7">
    <source>
        <dbReference type="ARBA" id="ARBA00016985"/>
    </source>
</evidence>
<accession>A0A2N5N9Z6</accession>
<dbReference type="AlphaFoldDB" id="A0A2N5N9Z6"/>
<comment type="pathway">
    <text evidence="3">Siderophore biosynthesis.</text>
</comment>
<dbReference type="GO" id="GO:0006535">
    <property type="term" value="P:cysteine biosynthetic process from serine"/>
    <property type="evidence" value="ECO:0007669"/>
    <property type="project" value="InterPro"/>
</dbReference>
<dbReference type="EC" id="2.5.1.140" evidence="6"/>
<proteinExistence type="inferred from homology"/>
<dbReference type="EMBL" id="NFEZ01000003">
    <property type="protein sequence ID" value="PLT47153.1"/>
    <property type="molecule type" value="Genomic_DNA"/>
</dbReference>
<dbReference type="InterPro" id="IPR036052">
    <property type="entry name" value="TrpB-like_PALP_sf"/>
</dbReference>
<evidence type="ECO:0000256" key="2">
    <source>
        <dbReference type="ARBA" id="ARBA00004056"/>
    </source>
</evidence>
<sequence>MREPDLNGGIASAIGRTPLVRLSRLFEGEAFEVHAKLEGMNPGGSAKDRAALHMLKEAIRRGELAAGGTVVESSSGNLAISLAQLCRQAGLRFVCVVDPRTTEAHKALISAYGGEIELVSRPDPATGEFLPARIARVRQLRASIAGAYWTNQYANPDNAAAHEATTMAEIAEKLGTVDWLFCGVSSCGTIRGCSDYIRGRGWPTRIVAVDAQGSALFGGGSGVRRFPGLGAALEPGLHRADLADEVVRVSDADCVRGCRSLLRREAILAGASSGGVVAAIKRMAGSLPAGAVVAAILPDRGDRYLDTAFDAGWASRELGLGPDEELAAAP</sequence>
<comment type="similarity">
    <text evidence="4">Belongs to the cysteine synthase/cystathionine beta-synthase family. SbnA subfamily.</text>
</comment>
<evidence type="ECO:0000256" key="3">
    <source>
        <dbReference type="ARBA" id="ARBA00004924"/>
    </source>
</evidence>
<name>A0A2N5N9Z6_9BACL</name>
<evidence type="ECO:0000256" key="8">
    <source>
        <dbReference type="ARBA" id="ARBA00022679"/>
    </source>
</evidence>
<gene>
    <name evidence="11" type="ORF">B8V81_1377</name>
</gene>
<dbReference type="RefSeq" id="WP_043111411.1">
    <property type="nucleotide sequence ID" value="NZ_BIMM01000067.1"/>
</dbReference>
<comment type="cofactor">
    <cofactor evidence="1">
        <name>pyridoxal 5'-phosphate</name>
        <dbReference type="ChEBI" id="CHEBI:597326"/>
    </cofactor>
</comment>
<reference evidence="11 12" key="1">
    <citation type="submission" date="2017-05" db="EMBL/GenBank/DDBJ databases">
        <title>Functional genome analysis of Paenibacillus pasadenensis strain R16: insights on endophytic life style and antifungal activity.</title>
        <authorList>
            <person name="Passera A."/>
            <person name="Marcolungo L."/>
            <person name="Casati P."/>
            <person name="Brasca M."/>
            <person name="Quaglino F."/>
            <person name="Delledonne M."/>
        </authorList>
    </citation>
    <scope>NUCLEOTIDE SEQUENCE [LARGE SCALE GENOMIC DNA]</scope>
    <source>
        <strain evidence="11 12">R16</strain>
    </source>
</reference>
<evidence type="ECO:0000256" key="6">
    <source>
        <dbReference type="ARBA" id="ARBA00012331"/>
    </source>
</evidence>
<comment type="subunit">
    <text evidence="5">Homodimer.</text>
</comment>
<comment type="caution">
    <text evidence="11">The sequence shown here is derived from an EMBL/GenBank/DDBJ whole genome shotgun (WGS) entry which is preliminary data.</text>
</comment>
<keyword evidence="9" id="KW-0663">Pyridoxal phosphate</keyword>
<feature type="domain" description="Tryptophan synthase beta chain-like PALP" evidence="10">
    <location>
        <begin position="11"/>
        <end position="299"/>
    </location>
</feature>
<dbReference type="NCBIfam" id="TIGR03945">
    <property type="entry name" value="PLP_SbnA_fam"/>
    <property type="match status" value="1"/>
</dbReference>
<evidence type="ECO:0000256" key="4">
    <source>
        <dbReference type="ARBA" id="ARBA00008519"/>
    </source>
</evidence>
<dbReference type="PROSITE" id="PS00901">
    <property type="entry name" value="CYS_SYNTHASE"/>
    <property type="match status" value="1"/>
</dbReference>
<dbReference type="PANTHER" id="PTHR10314">
    <property type="entry name" value="CYSTATHIONINE BETA-SYNTHASE"/>
    <property type="match status" value="1"/>
</dbReference>
<evidence type="ECO:0000313" key="12">
    <source>
        <dbReference type="Proteomes" id="UP000234789"/>
    </source>
</evidence>
<evidence type="ECO:0000313" key="11">
    <source>
        <dbReference type="EMBL" id="PLT47153.1"/>
    </source>
</evidence>
<dbReference type="OrthoDB" id="9808024at2"/>
<evidence type="ECO:0000256" key="9">
    <source>
        <dbReference type="ARBA" id="ARBA00022898"/>
    </source>
</evidence>
<dbReference type="SUPFAM" id="SSF53686">
    <property type="entry name" value="Tryptophan synthase beta subunit-like PLP-dependent enzymes"/>
    <property type="match status" value="1"/>
</dbReference>
<dbReference type="InterPro" id="IPR023927">
    <property type="entry name" value="SbnA"/>
</dbReference>